<feature type="transmembrane region" description="Helical" evidence="1">
    <location>
        <begin position="227"/>
        <end position="260"/>
    </location>
</feature>
<evidence type="ECO:0000256" key="1">
    <source>
        <dbReference type="SAM" id="Phobius"/>
    </source>
</evidence>
<gene>
    <name evidence="2" type="ORF">JYZ213_LOCUS35343</name>
</gene>
<dbReference type="AlphaFoldDB" id="A0A815HSJ4"/>
<name>A0A815HSJ4_9BILA</name>
<keyword evidence="1" id="KW-0812">Transmembrane</keyword>
<protein>
    <submittedName>
        <fullName evidence="2">Uncharacterized protein</fullName>
    </submittedName>
</protein>
<keyword evidence="1" id="KW-0472">Membrane</keyword>
<evidence type="ECO:0000313" key="2">
    <source>
        <dbReference type="EMBL" id="CAF1356586.1"/>
    </source>
</evidence>
<keyword evidence="1" id="KW-1133">Transmembrane helix</keyword>
<dbReference type="Proteomes" id="UP000663845">
    <property type="component" value="Unassembled WGS sequence"/>
</dbReference>
<reference evidence="2" key="1">
    <citation type="submission" date="2021-02" db="EMBL/GenBank/DDBJ databases">
        <authorList>
            <person name="Nowell W R."/>
        </authorList>
    </citation>
    <scope>NUCLEOTIDE SEQUENCE</scope>
</reference>
<accession>A0A815HSJ4</accession>
<sequence length="273" mass="31515">MNTTFINDRVPSESRFNQQTEAMMTSFINTTVYDFVQTFNWTKLIFLNSPLYNGLNTNVLILKKTNDSQIVPFFHLHPLASSVLDDTPSYVSACSCGPDPVTCYAIPALYVNTSYLDNISKYLFFKVLYLGCSPLSGFLMSRTAWWYNITYMKHIQATYSMIIQTRPSPNFEPLNEYISTRFGDINTTDLLSEMLLENTTKKAYFDKFYNACKPSFCSYTVVQRRSYIVIIFLLISICSGLNQGLRLLVPLIGKIIFICFDWRRNRNTQRGKI</sequence>
<dbReference type="EMBL" id="CAJNOG010000779">
    <property type="protein sequence ID" value="CAF1356586.1"/>
    <property type="molecule type" value="Genomic_DNA"/>
</dbReference>
<proteinExistence type="predicted"/>
<comment type="caution">
    <text evidence="2">The sequence shown here is derived from an EMBL/GenBank/DDBJ whole genome shotgun (WGS) entry which is preliminary data.</text>
</comment>
<organism evidence="2 3">
    <name type="scientific">Adineta steineri</name>
    <dbReference type="NCBI Taxonomy" id="433720"/>
    <lineage>
        <taxon>Eukaryota</taxon>
        <taxon>Metazoa</taxon>
        <taxon>Spiralia</taxon>
        <taxon>Gnathifera</taxon>
        <taxon>Rotifera</taxon>
        <taxon>Eurotatoria</taxon>
        <taxon>Bdelloidea</taxon>
        <taxon>Adinetida</taxon>
        <taxon>Adinetidae</taxon>
        <taxon>Adineta</taxon>
    </lineage>
</organism>
<evidence type="ECO:0000313" key="3">
    <source>
        <dbReference type="Proteomes" id="UP000663845"/>
    </source>
</evidence>